<dbReference type="AlphaFoldDB" id="A0ABD2AL48"/>
<gene>
    <name evidence="2" type="ORF">V1478_010676</name>
</gene>
<dbReference type="Proteomes" id="UP001607302">
    <property type="component" value="Unassembled WGS sequence"/>
</dbReference>
<proteinExistence type="predicted"/>
<dbReference type="InterPro" id="IPR047501">
    <property type="entry name" value="DD_CATIP"/>
</dbReference>
<dbReference type="PANTHER" id="PTHR15505:SF4">
    <property type="entry name" value="RIIA DOMAIN-CONTAINING PROTEIN 1"/>
    <property type="match status" value="1"/>
</dbReference>
<dbReference type="EMBL" id="JAUDFV010000147">
    <property type="protein sequence ID" value="KAL2720410.1"/>
    <property type="molecule type" value="Genomic_DNA"/>
</dbReference>
<reference evidence="2 3" key="1">
    <citation type="journal article" date="2024" name="Ann. Entomol. Soc. Am.">
        <title>Genomic analyses of the southern and eastern yellowjacket wasps (Hymenoptera: Vespidae) reveal evolutionary signatures of social life.</title>
        <authorList>
            <person name="Catto M.A."/>
            <person name="Caine P.B."/>
            <person name="Orr S.E."/>
            <person name="Hunt B.G."/>
            <person name="Goodisman M.A.D."/>
        </authorList>
    </citation>
    <scope>NUCLEOTIDE SEQUENCE [LARGE SCALE GENOMIC DNA]</scope>
    <source>
        <strain evidence="2">233</strain>
        <tissue evidence="2">Head and thorax</tissue>
    </source>
</reference>
<evidence type="ECO:0000313" key="2">
    <source>
        <dbReference type="EMBL" id="KAL2720410.1"/>
    </source>
</evidence>
<protein>
    <submittedName>
        <fullName evidence="2">Ciliogenesis-associated TTC17-interacting protein-like</fullName>
    </submittedName>
</protein>
<organism evidence="2 3">
    <name type="scientific">Vespula squamosa</name>
    <name type="common">Southern yellow jacket</name>
    <name type="synonym">Wasp</name>
    <dbReference type="NCBI Taxonomy" id="30214"/>
    <lineage>
        <taxon>Eukaryota</taxon>
        <taxon>Metazoa</taxon>
        <taxon>Ecdysozoa</taxon>
        <taxon>Arthropoda</taxon>
        <taxon>Hexapoda</taxon>
        <taxon>Insecta</taxon>
        <taxon>Pterygota</taxon>
        <taxon>Neoptera</taxon>
        <taxon>Endopterygota</taxon>
        <taxon>Hymenoptera</taxon>
        <taxon>Apocrita</taxon>
        <taxon>Aculeata</taxon>
        <taxon>Vespoidea</taxon>
        <taxon>Vespidae</taxon>
        <taxon>Vespinae</taxon>
        <taxon>Vespula</taxon>
    </lineage>
</organism>
<accession>A0ABD2AL48</accession>
<dbReference type="PANTHER" id="PTHR15505">
    <property type="entry name" value="RIIA DOMAIN-CONTAINING PROTEIN 1"/>
    <property type="match status" value="1"/>
</dbReference>
<keyword evidence="3" id="KW-1185">Reference proteome</keyword>
<comment type="caution">
    <text evidence="2">The sequence shown here is derived from an EMBL/GenBank/DDBJ whole genome shotgun (WGS) entry which is preliminary data.</text>
</comment>
<feature type="domain" description="Ciliogenesis-associated TTC17-interacting protein N-terminal" evidence="1">
    <location>
        <begin position="20"/>
        <end position="231"/>
    </location>
</feature>
<evidence type="ECO:0000313" key="3">
    <source>
        <dbReference type="Proteomes" id="UP001607302"/>
    </source>
</evidence>
<evidence type="ECO:0000259" key="1">
    <source>
        <dbReference type="Pfam" id="PF21772"/>
    </source>
</evidence>
<sequence length="380" mass="44420">MSDIFIQSSNSQQWIPQFFIDPNKLEALCFKETLLICLKNEIVTQIGNCCISVESIGPQKHEFLINTKFCMNIDDHFGGSKVVCSSTNKFNCLEEKRTEYVYHKGSLNEKTLFMGIQGNSYYIETTETYQHNKSRNCKNLIYSQNKNLLSEGTNLLLMRYLTIINYDGTLTFKNIMIDGNITTCQYKCTPAKYIKLYENHIEVYIIERVIENQNGNVESMKTYLTPKGEILEHNWLTTSYILKSKSLENVNPMIEKLRIAIRNNYWTEDMEIFSKYLDERCNEVTKFIGYLINHPEIKHLIADYTQTLLIVKPLHVVDFTIQYFKAFSICPESQEFILMRQISKISIPTQEKHANVCDFYPLCTSCRMASIFHHYVLLKL</sequence>
<dbReference type="InterPro" id="IPR048777">
    <property type="entry name" value="CATIP_N"/>
</dbReference>
<dbReference type="Pfam" id="PF21772">
    <property type="entry name" value="CATIP_N"/>
    <property type="match status" value="1"/>
</dbReference>
<dbReference type="CDD" id="cd22973">
    <property type="entry name" value="DD_CATIP"/>
    <property type="match status" value="1"/>
</dbReference>
<name>A0ABD2AL48_VESSQ</name>